<dbReference type="Gene3D" id="6.20.50.110">
    <property type="entry name" value="Methyltransferase, zinc-binding domain"/>
    <property type="match status" value="1"/>
</dbReference>
<proteinExistence type="predicted"/>
<dbReference type="PANTHER" id="PTHR43861">
    <property type="entry name" value="TRANS-ACONITATE 2-METHYLTRANSFERASE-RELATED"/>
    <property type="match status" value="1"/>
</dbReference>
<dbReference type="Pfam" id="PF13489">
    <property type="entry name" value="Methyltransf_23"/>
    <property type="match status" value="1"/>
</dbReference>
<dbReference type="PANTHER" id="PTHR43861:SF5">
    <property type="entry name" value="BLL5978 PROTEIN"/>
    <property type="match status" value="1"/>
</dbReference>
<dbReference type="Pfam" id="PF08421">
    <property type="entry name" value="Methyltransf_13"/>
    <property type="match status" value="1"/>
</dbReference>
<evidence type="ECO:0000313" key="3">
    <source>
        <dbReference type="EMBL" id="KKT60428.1"/>
    </source>
</evidence>
<dbReference type="InterPro" id="IPR038576">
    <property type="entry name" value="Methyltransf_Zn-bd_dom_put_sf"/>
</dbReference>
<reference evidence="3 4" key="1">
    <citation type="journal article" date="2015" name="Nature">
        <title>rRNA introns, odd ribosomes, and small enigmatic genomes across a large radiation of phyla.</title>
        <authorList>
            <person name="Brown C.T."/>
            <person name="Hug L.A."/>
            <person name="Thomas B.C."/>
            <person name="Sharon I."/>
            <person name="Castelle C.J."/>
            <person name="Singh A."/>
            <person name="Wilkins M.J."/>
            <person name="Williams K.H."/>
            <person name="Banfield J.F."/>
        </authorList>
    </citation>
    <scope>NUCLEOTIDE SEQUENCE [LARGE SCALE GENOMIC DNA]</scope>
</reference>
<accession>A0A0G1INA9</accession>
<keyword evidence="3" id="KW-0489">Methyltransferase</keyword>
<organism evidence="3 4">
    <name type="scientific">Candidatus Giovannonibacteria bacterium GW2011_GWA1_44_25</name>
    <dbReference type="NCBI Taxonomy" id="1618645"/>
    <lineage>
        <taxon>Bacteria</taxon>
        <taxon>Candidatus Giovannoniibacteriota</taxon>
    </lineage>
</organism>
<dbReference type="GO" id="GO:0032259">
    <property type="term" value="P:methylation"/>
    <property type="evidence" value="ECO:0007669"/>
    <property type="project" value="UniProtKB-KW"/>
</dbReference>
<feature type="domain" description="Methyltransferase putative zinc binding" evidence="1">
    <location>
        <begin position="7"/>
        <end position="68"/>
    </location>
</feature>
<evidence type="ECO:0000259" key="1">
    <source>
        <dbReference type="Pfam" id="PF08421"/>
    </source>
</evidence>
<name>A0A0G1INA9_9BACT</name>
<dbReference type="Gene3D" id="3.40.50.720">
    <property type="entry name" value="NAD(P)-binding Rossmann-like Domain"/>
    <property type="match status" value="1"/>
</dbReference>
<dbReference type="InterPro" id="IPR013691">
    <property type="entry name" value="MeTrfase_14"/>
</dbReference>
<gene>
    <name evidence="3" type="ORF">UW53_C0001G0078</name>
</gene>
<dbReference type="Gene3D" id="3.40.50.150">
    <property type="entry name" value="Vaccinia Virus protein VP39"/>
    <property type="match status" value="1"/>
</dbReference>
<dbReference type="InterPro" id="IPR029063">
    <property type="entry name" value="SAM-dependent_MTases_sf"/>
</dbReference>
<dbReference type="SUPFAM" id="SSF53335">
    <property type="entry name" value="S-adenosyl-L-methionine-dependent methyltransferases"/>
    <property type="match status" value="1"/>
</dbReference>
<dbReference type="EMBL" id="LCIR01000001">
    <property type="protein sequence ID" value="KKT60428.1"/>
    <property type="molecule type" value="Genomic_DNA"/>
</dbReference>
<keyword evidence="3" id="KW-0808">Transferase</keyword>
<dbReference type="Pfam" id="PF08484">
    <property type="entry name" value="Methyltransf_14"/>
    <property type="match status" value="1"/>
</dbReference>
<dbReference type="InterPro" id="IPR013630">
    <property type="entry name" value="Methyltransf_Zn-bd_dom_put"/>
</dbReference>
<protein>
    <submittedName>
        <fullName evidence="3">SAM-dependent methyltransferase</fullName>
    </submittedName>
</protein>
<feature type="domain" description="C-methyltransferase" evidence="2">
    <location>
        <begin position="249"/>
        <end position="402"/>
    </location>
</feature>
<evidence type="ECO:0000259" key="2">
    <source>
        <dbReference type="Pfam" id="PF08484"/>
    </source>
</evidence>
<dbReference type="Proteomes" id="UP000034087">
    <property type="component" value="Unassembled WGS sequence"/>
</dbReference>
<dbReference type="AlphaFoldDB" id="A0A0G1INA9"/>
<evidence type="ECO:0000313" key="4">
    <source>
        <dbReference type="Proteomes" id="UP000034087"/>
    </source>
</evidence>
<dbReference type="GO" id="GO:0008168">
    <property type="term" value="F:methyltransferase activity"/>
    <property type="evidence" value="ECO:0007669"/>
    <property type="project" value="UniProtKB-KW"/>
</dbReference>
<comment type="caution">
    <text evidence="3">The sequence shown here is derived from an EMBL/GenBank/DDBJ whole genome shotgun (WGS) entry which is preliminary data.</text>
</comment>
<sequence>MTVNSNCRICKSNNLLPVIDLGKQPLANAFLRADELDNPEQRFPLVVYLCANCNLAQLVHVVSKELLFSDYIYFSSGMPRLSDHFKKYAEDVINKFLKTPGDFVVEMGSNDGILLQFFKEKKFRVLGVDPAKNIAMIAQTRGVPTVADFFSSALAEDIVQKHGKAKAILGNNVVAHINDYDDLCAGVKTLLSPDGVFVFEAPYLADMFENLAFDTIYHEHLSYLSVRPLKYLFAKFGLEIFDVKIVQAQGQSIRVFVGHKGAHSLGSGVEQCADKEIALGLNNPDAYRVLCKKISQTKNDVVNTLKRLKNQQKRLAAYGAPAKGNTVLNYYNIGTDLLDFALDDLPSKQGLYTPGARLPVVARSFALEHAPQYYFLLAWNYLPVILEKEKDFLRGGGAFILPTGNIIRESVLN</sequence>